<feature type="transmembrane region" description="Helical" evidence="7">
    <location>
        <begin position="79"/>
        <end position="96"/>
    </location>
</feature>
<protein>
    <submittedName>
        <fullName evidence="9">Peptide ABC transporter permease</fullName>
    </submittedName>
</protein>
<dbReference type="Gene3D" id="1.10.3720.10">
    <property type="entry name" value="MetI-like"/>
    <property type="match status" value="1"/>
</dbReference>
<dbReference type="EMBL" id="PXYW01000079">
    <property type="protein sequence ID" value="PSR30407.1"/>
    <property type="molecule type" value="Genomic_DNA"/>
</dbReference>
<comment type="subcellular location">
    <subcellularLocation>
        <location evidence="1 7">Cell membrane</location>
        <topology evidence="1 7">Multi-pass membrane protein</topology>
    </subcellularLocation>
</comment>
<evidence type="ECO:0000256" key="7">
    <source>
        <dbReference type="RuleBase" id="RU363032"/>
    </source>
</evidence>
<evidence type="ECO:0000313" key="10">
    <source>
        <dbReference type="Proteomes" id="UP000242972"/>
    </source>
</evidence>
<keyword evidence="3" id="KW-1003">Cell membrane</keyword>
<dbReference type="InterPro" id="IPR035906">
    <property type="entry name" value="MetI-like_sf"/>
</dbReference>
<accession>A0A2T2X7G2</accession>
<proteinExistence type="inferred from homology"/>
<dbReference type="PANTHER" id="PTHR43386">
    <property type="entry name" value="OLIGOPEPTIDE TRANSPORT SYSTEM PERMEASE PROTEIN APPC"/>
    <property type="match status" value="1"/>
</dbReference>
<feature type="domain" description="ABC transmembrane type-1" evidence="8">
    <location>
        <begin position="83"/>
        <end position="272"/>
    </location>
</feature>
<sequence>MDIANDSRPRSSRIPWHLTPYGIVLAALVIATIVPGWIAPDNPLQGNLLVRLIPPGSDINGHLYWLGTDTLGRDELSRLIWGARVSFVVAMSSVLVSGSIGTLFGIVSGFFGGPIAIILMRLADIVLSIPFLLLAILIVTVIGPGLGSTILVLGTTRWPIYTRVAYGATLQVREAEYIQAARSLGASNLRIMWRYIFPNVLAPLIVMATLEIGTMIMYEAALSFLGLGIQPPAPSWGNMLSEAQNYITQAWWLMTFPGLAVFLVVLSFNRVGDYVQQRLDPRLLDDK</sequence>
<dbReference type="CDD" id="cd06261">
    <property type="entry name" value="TM_PBP2"/>
    <property type="match status" value="1"/>
</dbReference>
<keyword evidence="4 7" id="KW-0812">Transmembrane</keyword>
<evidence type="ECO:0000256" key="1">
    <source>
        <dbReference type="ARBA" id="ARBA00004651"/>
    </source>
</evidence>
<feature type="transmembrane region" description="Helical" evidence="7">
    <location>
        <begin position="103"/>
        <end position="123"/>
    </location>
</feature>
<feature type="transmembrane region" description="Helical" evidence="7">
    <location>
        <begin position="129"/>
        <end position="153"/>
    </location>
</feature>
<name>A0A2T2X7G2_9FIRM</name>
<dbReference type="Pfam" id="PF00528">
    <property type="entry name" value="BPD_transp_1"/>
    <property type="match status" value="1"/>
</dbReference>
<evidence type="ECO:0000313" key="9">
    <source>
        <dbReference type="EMBL" id="PSR30407.1"/>
    </source>
</evidence>
<feature type="transmembrane region" description="Helical" evidence="7">
    <location>
        <begin position="249"/>
        <end position="268"/>
    </location>
</feature>
<keyword evidence="2 7" id="KW-0813">Transport</keyword>
<gene>
    <name evidence="9" type="ORF">C7B46_17950</name>
</gene>
<dbReference type="InterPro" id="IPR050366">
    <property type="entry name" value="BP-dependent_transpt_permease"/>
</dbReference>
<evidence type="ECO:0000256" key="4">
    <source>
        <dbReference type="ARBA" id="ARBA00022692"/>
    </source>
</evidence>
<dbReference type="GO" id="GO:0055085">
    <property type="term" value="P:transmembrane transport"/>
    <property type="evidence" value="ECO:0007669"/>
    <property type="project" value="InterPro"/>
</dbReference>
<evidence type="ECO:0000256" key="2">
    <source>
        <dbReference type="ARBA" id="ARBA00022448"/>
    </source>
</evidence>
<dbReference type="PROSITE" id="PS50928">
    <property type="entry name" value="ABC_TM1"/>
    <property type="match status" value="1"/>
</dbReference>
<dbReference type="GO" id="GO:0005886">
    <property type="term" value="C:plasma membrane"/>
    <property type="evidence" value="ECO:0007669"/>
    <property type="project" value="UniProtKB-SubCell"/>
</dbReference>
<dbReference type="AlphaFoldDB" id="A0A2T2X7G2"/>
<feature type="transmembrane region" description="Helical" evidence="7">
    <location>
        <begin position="21"/>
        <end position="39"/>
    </location>
</feature>
<evidence type="ECO:0000256" key="3">
    <source>
        <dbReference type="ARBA" id="ARBA00022475"/>
    </source>
</evidence>
<organism evidence="9 10">
    <name type="scientific">Sulfobacillus benefaciens</name>
    <dbReference type="NCBI Taxonomy" id="453960"/>
    <lineage>
        <taxon>Bacteria</taxon>
        <taxon>Bacillati</taxon>
        <taxon>Bacillota</taxon>
        <taxon>Clostridia</taxon>
        <taxon>Eubacteriales</taxon>
        <taxon>Clostridiales Family XVII. Incertae Sedis</taxon>
        <taxon>Sulfobacillus</taxon>
    </lineage>
</organism>
<keyword evidence="6 7" id="KW-0472">Membrane</keyword>
<evidence type="ECO:0000259" key="8">
    <source>
        <dbReference type="PROSITE" id="PS50928"/>
    </source>
</evidence>
<evidence type="ECO:0000256" key="5">
    <source>
        <dbReference type="ARBA" id="ARBA00022989"/>
    </source>
</evidence>
<dbReference type="SUPFAM" id="SSF161098">
    <property type="entry name" value="MetI-like"/>
    <property type="match status" value="1"/>
</dbReference>
<comment type="caution">
    <text evidence="9">The sequence shown here is derived from an EMBL/GenBank/DDBJ whole genome shotgun (WGS) entry which is preliminary data.</text>
</comment>
<dbReference type="InterPro" id="IPR000515">
    <property type="entry name" value="MetI-like"/>
</dbReference>
<keyword evidence="5 7" id="KW-1133">Transmembrane helix</keyword>
<evidence type="ECO:0000256" key="6">
    <source>
        <dbReference type="ARBA" id="ARBA00023136"/>
    </source>
</evidence>
<dbReference type="PANTHER" id="PTHR43386:SF25">
    <property type="entry name" value="PEPTIDE ABC TRANSPORTER PERMEASE PROTEIN"/>
    <property type="match status" value="1"/>
</dbReference>
<comment type="similarity">
    <text evidence="7">Belongs to the binding-protein-dependent transport system permease family.</text>
</comment>
<reference evidence="9 10" key="1">
    <citation type="journal article" date="2014" name="BMC Genomics">
        <title>Comparison of environmental and isolate Sulfobacillus genomes reveals diverse carbon, sulfur, nitrogen, and hydrogen metabolisms.</title>
        <authorList>
            <person name="Justice N.B."/>
            <person name="Norman A."/>
            <person name="Brown C.T."/>
            <person name="Singh A."/>
            <person name="Thomas B.C."/>
            <person name="Banfield J.F."/>
        </authorList>
    </citation>
    <scope>NUCLEOTIDE SEQUENCE [LARGE SCALE GENOMIC DNA]</scope>
    <source>
        <strain evidence="9">AMDSBA4</strain>
    </source>
</reference>
<feature type="transmembrane region" description="Helical" evidence="7">
    <location>
        <begin position="200"/>
        <end position="229"/>
    </location>
</feature>
<dbReference type="Proteomes" id="UP000242972">
    <property type="component" value="Unassembled WGS sequence"/>
</dbReference>